<evidence type="ECO:0000256" key="13">
    <source>
        <dbReference type="ARBA" id="ARBA00023212"/>
    </source>
</evidence>
<evidence type="ECO:0000256" key="2">
    <source>
        <dbReference type="ARBA" id="ARBA00004413"/>
    </source>
</evidence>
<evidence type="ECO:0000256" key="5">
    <source>
        <dbReference type="ARBA" id="ARBA00014125"/>
    </source>
</evidence>
<dbReference type="PROSITE" id="PS00664">
    <property type="entry name" value="VINCULIN_2"/>
    <property type="match status" value="1"/>
</dbReference>
<dbReference type="Proteomes" id="UP000549394">
    <property type="component" value="Unassembled WGS sequence"/>
</dbReference>
<evidence type="ECO:0000256" key="11">
    <source>
        <dbReference type="ARBA" id="ARBA00023136"/>
    </source>
</evidence>
<evidence type="ECO:0000256" key="12">
    <source>
        <dbReference type="ARBA" id="ARBA00023203"/>
    </source>
</evidence>
<evidence type="ECO:0000256" key="14">
    <source>
        <dbReference type="SAM" id="MobiDB-lite"/>
    </source>
</evidence>
<dbReference type="InterPro" id="IPR006077">
    <property type="entry name" value="Vinculin/catenin"/>
</dbReference>
<protein>
    <recommendedName>
        <fullName evidence="5">Vinculin</fullName>
    </recommendedName>
</protein>
<evidence type="ECO:0000256" key="3">
    <source>
        <dbReference type="ARBA" id="ARBA00004536"/>
    </source>
</evidence>
<gene>
    <name evidence="15" type="ORF">DGYR_LOCUS13425</name>
</gene>
<evidence type="ECO:0000256" key="7">
    <source>
        <dbReference type="ARBA" id="ARBA00022490"/>
    </source>
</evidence>
<dbReference type="InterPro" id="IPR017997">
    <property type="entry name" value="Vinculin"/>
</dbReference>
<keyword evidence="13" id="KW-0206">Cytoskeleton</keyword>
<reference evidence="15 16" key="1">
    <citation type="submission" date="2020-08" db="EMBL/GenBank/DDBJ databases">
        <authorList>
            <person name="Hejnol A."/>
        </authorList>
    </citation>
    <scope>NUCLEOTIDE SEQUENCE [LARGE SCALE GENOMIC DNA]</scope>
</reference>
<evidence type="ECO:0000256" key="8">
    <source>
        <dbReference type="ARBA" id="ARBA00022737"/>
    </source>
</evidence>
<keyword evidence="10" id="KW-0965">Cell junction</keyword>
<organism evidence="15 16">
    <name type="scientific">Dimorphilus gyrociliatus</name>
    <dbReference type="NCBI Taxonomy" id="2664684"/>
    <lineage>
        <taxon>Eukaryota</taxon>
        <taxon>Metazoa</taxon>
        <taxon>Spiralia</taxon>
        <taxon>Lophotrochozoa</taxon>
        <taxon>Annelida</taxon>
        <taxon>Polychaeta</taxon>
        <taxon>Polychaeta incertae sedis</taxon>
        <taxon>Dinophilidae</taxon>
        <taxon>Dimorphilus</taxon>
    </lineage>
</organism>
<dbReference type="GO" id="GO:0005886">
    <property type="term" value="C:plasma membrane"/>
    <property type="evidence" value="ECO:0007669"/>
    <property type="project" value="UniProtKB-SubCell"/>
</dbReference>
<name>A0A7I8WDL0_9ANNE</name>
<accession>A0A7I8WDL0</accession>
<evidence type="ECO:0000313" key="16">
    <source>
        <dbReference type="Proteomes" id="UP000549394"/>
    </source>
</evidence>
<dbReference type="PANTHER" id="PTHR46180">
    <property type="entry name" value="VINCULIN"/>
    <property type="match status" value="1"/>
</dbReference>
<dbReference type="EMBL" id="CAJFCJ010000033">
    <property type="protein sequence ID" value="CAD5126155.1"/>
    <property type="molecule type" value="Genomic_DNA"/>
</dbReference>
<comment type="caution">
    <text evidence="15">The sequence shown here is derived from an EMBL/GenBank/DDBJ whole genome shotgun (WGS) entry which is preliminary data.</text>
</comment>
<dbReference type="GO" id="GO:0007155">
    <property type="term" value="P:cell adhesion"/>
    <property type="evidence" value="ECO:0007669"/>
    <property type="project" value="UniProtKB-KW"/>
</dbReference>
<evidence type="ECO:0000256" key="6">
    <source>
        <dbReference type="ARBA" id="ARBA00022475"/>
    </source>
</evidence>
<proteinExistence type="inferred from homology"/>
<dbReference type="Pfam" id="PF01044">
    <property type="entry name" value="Vinculin"/>
    <property type="match status" value="1"/>
</dbReference>
<dbReference type="Gene3D" id="1.20.120.810">
    <property type="entry name" value="Vinculin, Vh2 four-helix bundle"/>
    <property type="match status" value="2"/>
</dbReference>
<feature type="region of interest" description="Disordered" evidence="14">
    <location>
        <begin position="749"/>
        <end position="788"/>
    </location>
</feature>
<evidence type="ECO:0000256" key="4">
    <source>
        <dbReference type="ARBA" id="ARBA00008376"/>
    </source>
</evidence>
<evidence type="ECO:0000256" key="9">
    <source>
        <dbReference type="ARBA" id="ARBA00022889"/>
    </source>
</evidence>
<keyword evidence="11" id="KW-0472">Membrane</keyword>
<keyword evidence="9" id="KW-0130">Cell adhesion</keyword>
<keyword evidence="12" id="KW-0009">Actin-binding</keyword>
<sequence length="972" mass="108498">MPTFHTKTIETILEPVAQQVSKLVILHEEGEDGNAMPDLTRPVNVVKKAVDNLVKVGYETVSCSEDNLLKHDMPPALSRVEEASMLLVNAASMLLDDSRSAPARKKLIDGSRGILHGTSALLLAFDESEVRKIIRKCKTVLEYLEITEVISTLEDLVKYIETLSPNLTSMIKSVESRERELMHQAHREMLLRSVDDIRNYTNLFVNTLKIFVTAKVEGQFGIENAQHNRDYVVKKMTSEINEIIRVLRLTSHDDDDWDLADINSLKKAHNFIKSKLPAAIDWVQDVTSLPGGSGEHNLRQVLETAKKFAEACSDPEEKEDILRMAGEIQSLVDSMCELREQRKGDTPQALTIIRTIKDKFGELNDMIQKSISNAERAGMQRPDPSFLGKLDQAKRWLANPMFDDRRLGEQAARMAVEEGRRIADTLQGAEKADLLRTCDEVESLTNQLANLVYRGEGNSPLARQIVADLSRGLEKLSLHTQDAIAQKVADDFMDTTSAVKHLTEAAKNPLNTPGRNEVMKNAEINFEEHARRITQAATVAAFGASQHNKALIQELNNKAIGIKNLAPEVIHAARMVHANPNNESANEHFNMIKSHWEDDVNRLKNLVDGVVDTGAFIKANKRAIQKETVLTEKAIEKSDPGSVVANTFCIGKRSKRVMEVAEQEVENSEDPQLVNDVGQCVRKLEESLPPMVHSAKKVVNNTKDQRAVQDWRNNNNKLINAIDNVGLAVQRGMPKPTWEPEIDLDRMHIDDESAPPRPPLPSDSAPPRPPPPSDTEDDEPSFPEEMPNENQPIMQAAHALHMDVKQWSSRDNDIIAAAKEMAILMANLSQLVRGESSSKKELIATAKAIAEASERVTKLAKKLAMDCTDKRMRMNLLQVCERIPTIGTQLKILSTVKATMLGAQETVPIPDDNELASGSEEDQEATEMLVGNAQNLMQSVRDTVRAAEAASIKIRIDSGYTIRWHRRKPWYT</sequence>
<dbReference type="OrthoDB" id="29742at2759"/>
<feature type="compositionally biased region" description="Pro residues" evidence="14">
    <location>
        <begin position="755"/>
        <end position="773"/>
    </location>
</feature>
<keyword evidence="16" id="KW-1185">Reference proteome</keyword>
<dbReference type="FunFam" id="1.20.120.230:FF:000010">
    <property type="entry name" value="Vinculin a"/>
    <property type="match status" value="1"/>
</dbReference>
<dbReference type="GO" id="GO:0051015">
    <property type="term" value="F:actin filament binding"/>
    <property type="evidence" value="ECO:0007669"/>
    <property type="project" value="InterPro"/>
</dbReference>
<dbReference type="GO" id="GO:0015629">
    <property type="term" value="C:actin cytoskeleton"/>
    <property type="evidence" value="ECO:0007669"/>
    <property type="project" value="InterPro"/>
</dbReference>
<keyword evidence="8" id="KW-0677">Repeat</keyword>
<comment type="subcellular location">
    <subcellularLocation>
        <location evidence="3">Cell junction</location>
        <location evidence="3">Adherens junction</location>
    </subcellularLocation>
    <subcellularLocation>
        <location evidence="2">Cell membrane</location>
        <topology evidence="2">Peripheral membrane protein</topology>
        <orientation evidence="2">Cytoplasmic side</orientation>
    </subcellularLocation>
    <subcellularLocation>
        <location evidence="1">Cytoplasm</location>
        <location evidence="1">Cytoskeleton</location>
    </subcellularLocation>
</comment>
<dbReference type="InterPro" id="IPR000633">
    <property type="entry name" value="Vinculin_CS"/>
</dbReference>
<evidence type="ECO:0000256" key="10">
    <source>
        <dbReference type="ARBA" id="ARBA00022949"/>
    </source>
</evidence>
<dbReference type="InterPro" id="IPR036723">
    <property type="entry name" value="Alpha-catenin/vinculin-like_sf"/>
</dbReference>
<dbReference type="GO" id="GO:0005198">
    <property type="term" value="F:structural molecule activity"/>
    <property type="evidence" value="ECO:0007669"/>
    <property type="project" value="InterPro"/>
</dbReference>
<keyword evidence="7" id="KW-0963">Cytoplasm</keyword>
<dbReference type="SUPFAM" id="SSF47220">
    <property type="entry name" value="alpha-catenin/vinculin-like"/>
    <property type="match status" value="6"/>
</dbReference>
<comment type="similarity">
    <text evidence="4">Belongs to the vinculin/alpha-catenin family.</text>
</comment>
<dbReference type="PRINTS" id="PR00806">
    <property type="entry name" value="VINCULIN"/>
</dbReference>
<evidence type="ECO:0000256" key="1">
    <source>
        <dbReference type="ARBA" id="ARBA00004245"/>
    </source>
</evidence>
<dbReference type="GO" id="GO:0005912">
    <property type="term" value="C:adherens junction"/>
    <property type="evidence" value="ECO:0007669"/>
    <property type="project" value="UniProtKB-SubCell"/>
</dbReference>
<dbReference type="Gene3D" id="1.20.120.230">
    <property type="entry name" value="Alpha-catenin/vinculin-like"/>
    <property type="match status" value="4"/>
</dbReference>
<evidence type="ECO:0000313" key="15">
    <source>
        <dbReference type="EMBL" id="CAD5126155.1"/>
    </source>
</evidence>
<keyword evidence="6" id="KW-1003">Cell membrane</keyword>
<dbReference type="AlphaFoldDB" id="A0A7I8WDL0"/>